<dbReference type="PANTHER" id="PTHR12112">
    <property type="entry name" value="BNIP - RELATED"/>
    <property type="match status" value="1"/>
</dbReference>
<dbReference type="InterPro" id="IPR038763">
    <property type="entry name" value="DHH_sf"/>
</dbReference>
<reference evidence="4" key="1">
    <citation type="submission" date="2025-08" db="UniProtKB">
        <authorList>
            <consortium name="RefSeq"/>
        </authorList>
    </citation>
    <scope>IDENTIFICATION</scope>
</reference>
<dbReference type="RefSeq" id="XP_012237589.1">
    <property type="nucleotide sequence ID" value="XM_012382166.3"/>
</dbReference>
<evidence type="ECO:0000256" key="1">
    <source>
        <dbReference type="ARBA" id="ARBA00010331"/>
    </source>
</evidence>
<dbReference type="GeneID" id="100740521"/>
<feature type="domain" description="DHHA2" evidence="2">
    <location>
        <begin position="202"/>
        <end position="348"/>
    </location>
</feature>
<dbReference type="InterPro" id="IPR004097">
    <property type="entry name" value="DHHA2"/>
</dbReference>
<name>A0A6P3UN52_BOMIM</name>
<dbReference type="AlphaFoldDB" id="A0A6P3UN52"/>
<dbReference type="Pfam" id="PF02833">
    <property type="entry name" value="DHHA2"/>
    <property type="match status" value="1"/>
</dbReference>
<dbReference type="GO" id="GO:0004309">
    <property type="term" value="F:exopolyphosphatase activity"/>
    <property type="evidence" value="ECO:0007669"/>
    <property type="project" value="TreeGrafter"/>
</dbReference>
<evidence type="ECO:0000259" key="2">
    <source>
        <dbReference type="SMART" id="SM01131"/>
    </source>
</evidence>
<dbReference type="Gene3D" id="3.10.310.20">
    <property type="entry name" value="DHHA2 domain"/>
    <property type="match status" value="1"/>
</dbReference>
<evidence type="ECO:0000313" key="3">
    <source>
        <dbReference type="Proteomes" id="UP000515180"/>
    </source>
</evidence>
<dbReference type="OrthoDB" id="374045at2759"/>
<organism evidence="3 4">
    <name type="scientific">Bombus impatiens</name>
    <name type="common">Bumblebee</name>
    <dbReference type="NCBI Taxonomy" id="132113"/>
    <lineage>
        <taxon>Eukaryota</taxon>
        <taxon>Metazoa</taxon>
        <taxon>Ecdysozoa</taxon>
        <taxon>Arthropoda</taxon>
        <taxon>Hexapoda</taxon>
        <taxon>Insecta</taxon>
        <taxon>Pterygota</taxon>
        <taxon>Neoptera</taxon>
        <taxon>Endopterygota</taxon>
        <taxon>Hymenoptera</taxon>
        <taxon>Apocrita</taxon>
        <taxon>Aculeata</taxon>
        <taxon>Apoidea</taxon>
        <taxon>Anthophila</taxon>
        <taxon>Apidae</taxon>
        <taxon>Bombus</taxon>
        <taxon>Pyrobombus</taxon>
    </lineage>
</organism>
<evidence type="ECO:0000313" key="4">
    <source>
        <dbReference type="RefSeq" id="XP_012237589.1"/>
    </source>
</evidence>
<protein>
    <submittedName>
        <fullName evidence="4">Exopolyphosphatase PRUNE1 isoform X2</fullName>
    </submittedName>
</protein>
<sequence>MYINKSCNIVKKHGIISIRIESSLDGIKRKETDLVVIPLMNISEREYRVKTEVVFFLKRHNIPSNLLTFRDQIDLKALKKNVETKLELVLVDHHNLPDEDTYLMDSVVKIIDHRPQDERWLWPGREIHLESVGSCATLVARNLFDKHAEIIDSQISSLLRGPILVDTCNFSKEADRATPVDVEIVESLEKVGLLDLDRDKVFNEIVKAKSDISELTIDDLLIKDLKVIVGIPIVGLPILVKDFLDLQEDYLESLGNFAKCKNTTIVVLMGMQLNAQEISRDIAVFSSHANRLRDKIIEALMASTQPSLELSLIRKIHQEDGDVNLFLYEQRNLRATRKQILPIIRDTVSLECRC</sequence>
<dbReference type="PANTHER" id="PTHR12112:SF39">
    <property type="entry name" value="EG:152A3.5 PROTEIN (FBGN0003116_PN PROTEIN)"/>
    <property type="match status" value="1"/>
</dbReference>
<keyword evidence="3" id="KW-1185">Reference proteome</keyword>
<dbReference type="GO" id="GO:0005737">
    <property type="term" value="C:cytoplasm"/>
    <property type="evidence" value="ECO:0007669"/>
    <property type="project" value="InterPro"/>
</dbReference>
<dbReference type="SUPFAM" id="SSF64182">
    <property type="entry name" value="DHH phosphoesterases"/>
    <property type="match status" value="1"/>
</dbReference>
<accession>A0A6P3UN52</accession>
<proteinExistence type="inferred from homology"/>
<dbReference type="CTD" id="18936"/>
<comment type="similarity">
    <text evidence="1">Belongs to the PPase class C family. Prune subfamily.</text>
</comment>
<dbReference type="Proteomes" id="UP000515180">
    <property type="component" value="Unplaced"/>
</dbReference>
<gene>
    <name evidence="4" type="primary">LOC100740521</name>
</gene>
<dbReference type="SMART" id="SM01131">
    <property type="entry name" value="DHHA2"/>
    <property type="match status" value="1"/>
</dbReference>
<dbReference type="InterPro" id="IPR038222">
    <property type="entry name" value="DHHA2_dom_sf"/>
</dbReference>
<dbReference type="Gene3D" id="3.90.1640.10">
    <property type="entry name" value="inorganic pyrophosphatase (n-terminal core)"/>
    <property type="match status" value="1"/>
</dbReference>